<keyword evidence="6" id="KW-0418">Kinase</keyword>
<dbReference type="PRINTS" id="PR00344">
    <property type="entry name" value="BCTRLSENSOR"/>
</dbReference>
<keyword evidence="4" id="KW-0808">Transferase</keyword>
<dbReference type="Gene3D" id="3.30.450.20">
    <property type="entry name" value="PAS domain"/>
    <property type="match status" value="1"/>
</dbReference>
<dbReference type="NCBIfam" id="TIGR00229">
    <property type="entry name" value="sensory_box"/>
    <property type="match status" value="1"/>
</dbReference>
<keyword evidence="7" id="KW-0067">ATP-binding</keyword>
<evidence type="ECO:0000256" key="8">
    <source>
        <dbReference type="ARBA" id="ARBA00023012"/>
    </source>
</evidence>
<evidence type="ECO:0000256" key="3">
    <source>
        <dbReference type="ARBA" id="ARBA00022553"/>
    </source>
</evidence>
<dbReference type="SUPFAM" id="SSF47384">
    <property type="entry name" value="Homodimeric domain of signal transducing histidine kinase"/>
    <property type="match status" value="1"/>
</dbReference>
<comment type="caution">
    <text evidence="13">The sequence shown here is derived from an EMBL/GenBank/DDBJ whole genome shotgun (WGS) entry which is preliminary data.</text>
</comment>
<dbReference type="Gene3D" id="3.30.565.10">
    <property type="entry name" value="Histidine kinase-like ATPase, C-terminal domain"/>
    <property type="match status" value="1"/>
</dbReference>
<dbReference type="SUPFAM" id="SSF55874">
    <property type="entry name" value="ATPase domain of HSP90 chaperone/DNA topoisomerase II/histidine kinase"/>
    <property type="match status" value="1"/>
</dbReference>
<dbReference type="SMART" id="SM00387">
    <property type="entry name" value="HATPase_c"/>
    <property type="match status" value="1"/>
</dbReference>
<dbReference type="CDD" id="cd00130">
    <property type="entry name" value="PAS"/>
    <property type="match status" value="1"/>
</dbReference>
<dbReference type="SUPFAM" id="SSF55785">
    <property type="entry name" value="PYP-like sensor domain (PAS domain)"/>
    <property type="match status" value="1"/>
</dbReference>
<dbReference type="Pfam" id="PF00512">
    <property type="entry name" value="HisKA"/>
    <property type="match status" value="1"/>
</dbReference>
<keyword evidence="14" id="KW-1185">Reference proteome</keyword>
<dbReference type="InterPro" id="IPR036097">
    <property type="entry name" value="HisK_dim/P_sf"/>
</dbReference>
<dbReference type="eggNOG" id="COG4191">
    <property type="taxonomic scope" value="Bacteria"/>
</dbReference>
<dbReference type="Pfam" id="PF00989">
    <property type="entry name" value="PAS"/>
    <property type="match status" value="1"/>
</dbReference>
<dbReference type="InterPro" id="IPR004358">
    <property type="entry name" value="Sig_transdc_His_kin-like_C"/>
</dbReference>
<dbReference type="SMART" id="SM00091">
    <property type="entry name" value="PAS"/>
    <property type="match status" value="1"/>
</dbReference>
<dbReference type="CDD" id="cd00082">
    <property type="entry name" value="HisKA"/>
    <property type="match status" value="1"/>
</dbReference>
<dbReference type="PROSITE" id="PS50109">
    <property type="entry name" value="HIS_KIN"/>
    <property type="match status" value="1"/>
</dbReference>
<dbReference type="AlphaFoldDB" id="K6Y0C4"/>
<keyword evidence="8" id="KW-0902">Two-component regulatory system</keyword>
<evidence type="ECO:0000256" key="9">
    <source>
        <dbReference type="ARBA" id="ARBA00059827"/>
    </source>
</evidence>
<organism evidence="13 14">
    <name type="scientific">Paraglaciecola arctica BSs20135</name>
    <dbReference type="NCBI Taxonomy" id="493475"/>
    <lineage>
        <taxon>Bacteria</taxon>
        <taxon>Pseudomonadati</taxon>
        <taxon>Pseudomonadota</taxon>
        <taxon>Gammaproteobacteria</taxon>
        <taxon>Alteromonadales</taxon>
        <taxon>Alteromonadaceae</taxon>
        <taxon>Paraglaciecola</taxon>
    </lineage>
</organism>
<dbReference type="PANTHER" id="PTHR43065:SF42">
    <property type="entry name" value="TWO-COMPONENT SENSOR PPRA"/>
    <property type="match status" value="1"/>
</dbReference>
<dbReference type="EMBL" id="BAEO01000006">
    <property type="protein sequence ID" value="GAC17321.1"/>
    <property type="molecule type" value="Genomic_DNA"/>
</dbReference>
<dbReference type="STRING" id="493475.GARC_0339"/>
<dbReference type="GO" id="GO:0005524">
    <property type="term" value="F:ATP binding"/>
    <property type="evidence" value="ECO:0007669"/>
    <property type="project" value="UniProtKB-KW"/>
</dbReference>
<evidence type="ECO:0000256" key="2">
    <source>
        <dbReference type="ARBA" id="ARBA00012438"/>
    </source>
</evidence>
<dbReference type="Gene3D" id="1.10.287.130">
    <property type="match status" value="1"/>
</dbReference>
<dbReference type="PANTHER" id="PTHR43065">
    <property type="entry name" value="SENSOR HISTIDINE KINASE"/>
    <property type="match status" value="1"/>
</dbReference>
<evidence type="ECO:0000313" key="14">
    <source>
        <dbReference type="Proteomes" id="UP000006327"/>
    </source>
</evidence>
<evidence type="ECO:0000259" key="12">
    <source>
        <dbReference type="PROSITE" id="PS50112"/>
    </source>
</evidence>
<dbReference type="GO" id="GO:0006355">
    <property type="term" value="P:regulation of DNA-templated transcription"/>
    <property type="evidence" value="ECO:0007669"/>
    <property type="project" value="InterPro"/>
</dbReference>
<protein>
    <recommendedName>
        <fullName evidence="10">Sensor protein FixL</fullName>
        <ecNumber evidence="2">2.7.13.3</ecNumber>
    </recommendedName>
</protein>
<evidence type="ECO:0000256" key="7">
    <source>
        <dbReference type="ARBA" id="ARBA00022840"/>
    </source>
</evidence>
<evidence type="ECO:0000256" key="6">
    <source>
        <dbReference type="ARBA" id="ARBA00022777"/>
    </source>
</evidence>
<dbReference type="InterPro" id="IPR013767">
    <property type="entry name" value="PAS_fold"/>
</dbReference>
<dbReference type="Pfam" id="PF02518">
    <property type="entry name" value="HATPase_c"/>
    <property type="match status" value="1"/>
</dbReference>
<dbReference type="EC" id="2.7.13.3" evidence="2"/>
<dbReference type="FunFam" id="3.30.450.20:FF:000060">
    <property type="entry name" value="Sensor protein FixL"/>
    <property type="match status" value="1"/>
</dbReference>
<comment type="function">
    <text evidence="9">Putative oxygen sensor; modulates the activity of FixJ, a transcriptional activator of nitrogen fixation fixK gene. FixL probably acts as a kinase that phosphorylates FixJ.</text>
</comment>
<evidence type="ECO:0000256" key="4">
    <source>
        <dbReference type="ARBA" id="ARBA00022679"/>
    </source>
</evidence>
<evidence type="ECO:0000313" key="13">
    <source>
        <dbReference type="EMBL" id="GAC17321.1"/>
    </source>
</evidence>
<sequence>MGQAPIEDANARLTALLDATVDALIIIDGKGNIEVFNAAAQRMFLYSSQEVLGKNIKLLMPSPFSEEHDKYLSTYLASGETKIIGKGRKVRGKKSNGEEFPIFLSVGEVKESSHTQFVGIIRDISEQEQDRIEVQESRDRLSHASRLSSMGELAAGIAHEMNQPLAAITSYAQASKRLLQSATVDNKEKVAIALDKICDQAIRASDVIDRLRSFVKKRVAQRESVDLNKLILETVKLAKVDTRILDHQVILKLSQDIKPKLLADPVQIQQVLLNLIRNGIDAMEDLKGAPLHIRSQWLSDEMIEVSVIDCGYGLDEDSISGIFSPFFTTKAAGMGMGLSVSQTIIHSHGGTIYFGPSQPSGCIFSFSLPATVINQEKIEK</sequence>
<evidence type="ECO:0000256" key="5">
    <source>
        <dbReference type="ARBA" id="ARBA00022741"/>
    </source>
</evidence>
<feature type="domain" description="PAS" evidence="12">
    <location>
        <begin position="9"/>
        <end position="79"/>
    </location>
</feature>
<dbReference type="InterPro" id="IPR035965">
    <property type="entry name" value="PAS-like_dom_sf"/>
</dbReference>
<keyword evidence="5" id="KW-0547">Nucleotide-binding</keyword>
<evidence type="ECO:0000256" key="1">
    <source>
        <dbReference type="ARBA" id="ARBA00000085"/>
    </source>
</evidence>
<comment type="catalytic activity">
    <reaction evidence="1">
        <text>ATP + protein L-histidine = ADP + protein N-phospho-L-histidine.</text>
        <dbReference type="EC" id="2.7.13.3"/>
    </reaction>
</comment>
<keyword evidence="3" id="KW-0597">Phosphoprotein</keyword>
<reference evidence="13 14" key="1">
    <citation type="journal article" date="2017" name="Antonie Van Leeuwenhoek">
        <title>Rhizobium rhizosphaerae sp. nov., a novel species isolated from rice rhizosphere.</title>
        <authorList>
            <person name="Zhao J.J."/>
            <person name="Zhang J."/>
            <person name="Zhang R.J."/>
            <person name="Zhang C.W."/>
            <person name="Yin H.Q."/>
            <person name="Zhang X.X."/>
        </authorList>
    </citation>
    <scope>NUCLEOTIDE SEQUENCE [LARGE SCALE GENOMIC DNA]</scope>
    <source>
        <strain evidence="13 14">BSs20135</strain>
    </source>
</reference>
<dbReference type="GO" id="GO:0000155">
    <property type="term" value="F:phosphorelay sensor kinase activity"/>
    <property type="evidence" value="ECO:0007669"/>
    <property type="project" value="InterPro"/>
</dbReference>
<feature type="domain" description="Histidine kinase" evidence="11">
    <location>
        <begin position="156"/>
        <end position="372"/>
    </location>
</feature>
<accession>K6Y0C4</accession>
<name>K6Y0C4_9ALTE</name>
<evidence type="ECO:0000256" key="10">
    <source>
        <dbReference type="ARBA" id="ARBA00070616"/>
    </source>
</evidence>
<dbReference type="InterPro" id="IPR036890">
    <property type="entry name" value="HATPase_C_sf"/>
</dbReference>
<proteinExistence type="predicted"/>
<dbReference type="InterPro" id="IPR003594">
    <property type="entry name" value="HATPase_dom"/>
</dbReference>
<dbReference type="InterPro" id="IPR003661">
    <property type="entry name" value="HisK_dim/P_dom"/>
</dbReference>
<dbReference type="InterPro" id="IPR005467">
    <property type="entry name" value="His_kinase_dom"/>
</dbReference>
<dbReference type="SMART" id="SM00388">
    <property type="entry name" value="HisKA"/>
    <property type="match status" value="1"/>
</dbReference>
<dbReference type="InterPro" id="IPR000014">
    <property type="entry name" value="PAS"/>
</dbReference>
<evidence type="ECO:0000259" key="11">
    <source>
        <dbReference type="PROSITE" id="PS50109"/>
    </source>
</evidence>
<dbReference type="PROSITE" id="PS50112">
    <property type="entry name" value="PAS"/>
    <property type="match status" value="1"/>
</dbReference>
<dbReference type="Proteomes" id="UP000006327">
    <property type="component" value="Unassembled WGS sequence"/>
</dbReference>
<gene>
    <name evidence="13" type="primary">fixL</name>
    <name evidence="13" type="ORF">GARC_0339</name>
</gene>